<proteinExistence type="predicted"/>
<dbReference type="Proteomes" id="UP000548304">
    <property type="component" value="Unassembled WGS sequence"/>
</dbReference>
<organism evidence="8 9">
    <name type="scientific">Actinopolyspora biskrensis</name>
    <dbReference type="NCBI Taxonomy" id="1470178"/>
    <lineage>
        <taxon>Bacteria</taxon>
        <taxon>Bacillati</taxon>
        <taxon>Actinomycetota</taxon>
        <taxon>Actinomycetes</taxon>
        <taxon>Actinopolysporales</taxon>
        <taxon>Actinopolysporaceae</taxon>
        <taxon>Actinopolyspora</taxon>
    </lineage>
</organism>
<name>A0A852Z9F5_9ACTN</name>
<feature type="transmembrane region" description="Helical" evidence="7">
    <location>
        <begin position="187"/>
        <end position="204"/>
    </location>
</feature>
<accession>A0A852Z9F5</accession>
<evidence type="ECO:0000313" key="8">
    <source>
        <dbReference type="EMBL" id="NYH79167.1"/>
    </source>
</evidence>
<feature type="region of interest" description="Disordered" evidence="6">
    <location>
        <begin position="315"/>
        <end position="336"/>
    </location>
</feature>
<evidence type="ECO:0000313" key="9">
    <source>
        <dbReference type="Proteomes" id="UP000548304"/>
    </source>
</evidence>
<evidence type="ECO:0000256" key="5">
    <source>
        <dbReference type="ARBA" id="ARBA00023136"/>
    </source>
</evidence>
<keyword evidence="9" id="KW-1185">Reference proteome</keyword>
<evidence type="ECO:0000256" key="4">
    <source>
        <dbReference type="ARBA" id="ARBA00022989"/>
    </source>
</evidence>
<dbReference type="Pfam" id="PF09678">
    <property type="entry name" value="Caa3_CtaG"/>
    <property type="match status" value="1"/>
</dbReference>
<keyword evidence="3 7" id="KW-0812">Transmembrane</keyword>
<keyword evidence="4 7" id="KW-1133">Transmembrane helix</keyword>
<dbReference type="GO" id="GO:0005886">
    <property type="term" value="C:plasma membrane"/>
    <property type="evidence" value="ECO:0007669"/>
    <property type="project" value="UniProtKB-SubCell"/>
</dbReference>
<keyword evidence="2" id="KW-1003">Cell membrane</keyword>
<evidence type="ECO:0000256" key="1">
    <source>
        <dbReference type="ARBA" id="ARBA00004651"/>
    </source>
</evidence>
<protein>
    <submittedName>
        <fullName evidence="8">Putative copper resistance protein D</fullName>
    </submittedName>
</protein>
<feature type="transmembrane region" description="Helical" evidence="7">
    <location>
        <begin position="270"/>
        <end position="288"/>
    </location>
</feature>
<sequence>MPQPTVGHVPENGTNRMRDSVGVHHVEPLTFSSALLSWKFAFWWDLLIALIGAAYTAGVLRLHRRAPHRKWPAHRSWLFAAGLVSWFVAMNSFVGVYSHALFTMHMVQHLMLIMLVPALLIYGKPLQLYSELDESGARERLLRGRAVGMLTHPAWTMVLYTVVLVATHLTSFMQIMLLNPWLHHAESALYLVTGYLTFLPLLGTEPTRWQHFPYPLRVFSAMMGMGPDTGIGVILMMADDPLFPAYFGMRDWWLDDGTLTVLADQRLGGGIMWFFGDALMAVFALILVKQWMRAKGSEAGFGNWLESARRSALADTDEEGGSAARSLQASEDLDEDERARQAYNAMLARLAQHDRNERGG</sequence>
<feature type="transmembrane region" description="Helical" evidence="7">
    <location>
        <begin position="216"/>
        <end position="238"/>
    </location>
</feature>
<feature type="transmembrane region" description="Helical" evidence="7">
    <location>
        <begin position="144"/>
        <end position="167"/>
    </location>
</feature>
<gene>
    <name evidence="8" type="ORF">FHR84_002501</name>
</gene>
<dbReference type="RefSeq" id="WP_343075249.1">
    <property type="nucleotide sequence ID" value="NZ_JACBYW010000004.1"/>
</dbReference>
<comment type="subcellular location">
    <subcellularLocation>
        <location evidence="1">Cell membrane</location>
        <topology evidence="1">Multi-pass membrane protein</topology>
    </subcellularLocation>
</comment>
<dbReference type="EMBL" id="JACBYW010000004">
    <property type="protein sequence ID" value="NYH79167.1"/>
    <property type="molecule type" value="Genomic_DNA"/>
</dbReference>
<dbReference type="InterPro" id="IPR019108">
    <property type="entry name" value="Caa3_assmbl_CtaG-rel"/>
</dbReference>
<evidence type="ECO:0000256" key="7">
    <source>
        <dbReference type="SAM" id="Phobius"/>
    </source>
</evidence>
<feature type="transmembrane region" description="Helical" evidence="7">
    <location>
        <begin position="40"/>
        <end position="57"/>
    </location>
</feature>
<evidence type="ECO:0000256" key="3">
    <source>
        <dbReference type="ARBA" id="ARBA00022692"/>
    </source>
</evidence>
<feature type="transmembrane region" description="Helical" evidence="7">
    <location>
        <begin position="77"/>
        <end position="100"/>
    </location>
</feature>
<dbReference type="AlphaFoldDB" id="A0A852Z9F5"/>
<reference evidence="8 9" key="1">
    <citation type="submission" date="2020-07" db="EMBL/GenBank/DDBJ databases">
        <title>Genomic Encyclopedia of Type Strains, Phase III (KMG-III): the genomes of soil and plant-associated and newly described type strains.</title>
        <authorList>
            <person name="Whitman W."/>
        </authorList>
    </citation>
    <scope>NUCLEOTIDE SEQUENCE [LARGE SCALE GENOMIC DNA]</scope>
    <source>
        <strain evidence="8 9">CECT 8576</strain>
    </source>
</reference>
<comment type="caution">
    <text evidence="8">The sequence shown here is derived from an EMBL/GenBank/DDBJ whole genome shotgun (WGS) entry which is preliminary data.</text>
</comment>
<evidence type="ECO:0000256" key="6">
    <source>
        <dbReference type="SAM" id="MobiDB-lite"/>
    </source>
</evidence>
<keyword evidence="5 7" id="KW-0472">Membrane</keyword>
<feature type="transmembrane region" description="Helical" evidence="7">
    <location>
        <begin position="106"/>
        <end position="123"/>
    </location>
</feature>
<evidence type="ECO:0000256" key="2">
    <source>
        <dbReference type="ARBA" id="ARBA00022475"/>
    </source>
</evidence>